<feature type="binding site" evidence="6">
    <location>
        <position position="84"/>
    </location>
    <ligand>
        <name>a divalent metal cation</name>
        <dbReference type="ChEBI" id="CHEBI:60240"/>
        <label>1</label>
    </ligand>
</feature>
<dbReference type="Gene3D" id="3.90.230.10">
    <property type="entry name" value="Creatinase/methionine aminopeptidase superfamily"/>
    <property type="match status" value="1"/>
</dbReference>
<dbReference type="HAMAP" id="MF_01974">
    <property type="entry name" value="MetAP_1"/>
    <property type="match status" value="1"/>
</dbReference>
<dbReference type="InterPro" id="IPR001714">
    <property type="entry name" value="Pept_M24_MAP"/>
</dbReference>
<evidence type="ECO:0000256" key="3">
    <source>
        <dbReference type="ARBA" id="ARBA00022670"/>
    </source>
</evidence>
<keyword evidence="4 6" id="KW-0479">Metal-binding</keyword>
<dbReference type="InterPro" id="IPR036005">
    <property type="entry name" value="Creatinase/aminopeptidase-like"/>
</dbReference>
<dbReference type="PANTHER" id="PTHR43330">
    <property type="entry name" value="METHIONINE AMINOPEPTIDASE"/>
    <property type="match status" value="1"/>
</dbReference>
<reference evidence="9 10" key="1">
    <citation type="submission" date="2019-11" db="EMBL/GenBank/DDBJ databases">
        <authorList>
            <person name="He Y."/>
        </authorList>
    </citation>
    <scope>NUCLEOTIDE SEQUENCE [LARGE SCALE GENOMIC DNA]</scope>
    <source>
        <strain evidence="9 10">SCSIO 58843</strain>
    </source>
</reference>
<accession>A0A5Q2RDY4</accession>
<dbReference type="Proteomes" id="UP000334019">
    <property type="component" value="Chromosome"/>
</dbReference>
<dbReference type="SUPFAM" id="SSF55920">
    <property type="entry name" value="Creatinase/aminopeptidase"/>
    <property type="match status" value="1"/>
</dbReference>
<dbReference type="GO" id="GO:0070006">
    <property type="term" value="F:metalloaminopeptidase activity"/>
    <property type="evidence" value="ECO:0007669"/>
    <property type="project" value="UniProtKB-UniRule"/>
</dbReference>
<dbReference type="KEGG" id="atq:GH723_01470"/>
<dbReference type="CDD" id="cd01086">
    <property type="entry name" value="MetAP1"/>
    <property type="match status" value="1"/>
</dbReference>
<name>A0A5Q2RDY4_9ACTN</name>
<comment type="subunit">
    <text evidence="6">Monomer.</text>
</comment>
<comment type="catalytic activity">
    <reaction evidence="6 7">
        <text>Release of N-terminal amino acids, preferentially methionine, from peptides and arylamides.</text>
        <dbReference type="EC" id="3.4.11.18"/>
    </reaction>
</comment>
<keyword evidence="10" id="KW-1185">Reference proteome</keyword>
<evidence type="ECO:0000256" key="6">
    <source>
        <dbReference type="HAMAP-Rule" id="MF_01974"/>
    </source>
</evidence>
<comment type="cofactor">
    <cofactor evidence="6">
        <name>Co(2+)</name>
        <dbReference type="ChEBI" id="CHEBI:48828"/>
    </cofactor>
    <cofactor evidence="6">
        <name>Zn(2+)</name>
        <dbReference type="ChEBI" id="CHEBI:29105"/>
    </cofactor>
    <cofactor evidence="6">
        <name>Mn(2+)</name>
        <dbReference type="ChEBI" id="CHEBI:29035"/>
    </cofactor>
    <cofactor evidence="6">
        <name>Fe(2+)</name>
        <dbReference type="ChEBI" id="CHEBI:29033"/>
    </cofactor>
    <text evidence="6">Binds 2 divalent metal cations per subunit. Has a high-affinity and a low affinity metal-binding site. The true nature of the physiological cofactor is under debate. The enzyme is active with cobalt, zinc, manganese or divalent iron ions. Most likely, methionine aminopeptidases function as mononuclear Fe(2+)-metalloproteases under physiological conditions, and the catalytically relevant metal-binding site has been assigned to the histidine-containing high-affinity site.</text>
</comment>
<evidence type="ECO:0000256" key="4">
    <source>
        <dbReference type="ARBA" id="ARBA00022723"/>
    </source>
</evidence>
<dbReference type="PRINTS" id="PR00599">
    <property type="entry name" value="MAPEPTIDASE"/>
</dbReference>
<dbReference type="Pfam" id="PF00557">
    <property type="entry name" value="Peptidase_M24"/>
    <property type="match status" value="1"/>
</dbReference>
<feature type="binding site" evidence="6">
    <location>
        <position position="191"/>
    </location>
    <ligand>
        <name>a divalent metal cation</name>
        <dbReference type="ChEBI" id="CHEBI:60240"/>
        <label>2</label>
        <note>catalytic</note>
    </ligand>
</feature>
<keyword evidence="3 6" id="KW-0645">Protease</keyword>
<evidence type="ECO:0000256" key="5">
    <source>
        <dbReference type="ARBA" id="ARBA00022801"/>
    </source>
</evidence>
<organism evidence="9 10">
    <name type="scientific">Actinomarinicola tropica</name>
    <dbReference type="NCBI Taxonomy" id="2789776"/>
    <lineage>
        <taxon>Bacteria</taxon>
        <taxon>Bacillati</taxon>
        <taxon>Actinomycetota</taxon>
        <taxon>Acidimicrobiia</taxon>
        <taxon>Acidimicrobiales</taxon>
        <taxon>Iamiaceae</taxon>
        <taxon>Actinomarinicola</taxon>
    </lineage>
</organism>
<feature type="binding site" evidence="6">
    <location>
        <position position="95"/>
    </location>
    <ligand>
        <name>a divalent metal cation</name>
        <dbReference type="ChEBI" id="CHEBI:60240"/>
        <label>2</label>
        <note>catalytic</note>
    </ligand>
</feature>
<sequence length="238" mass="25018">MRRAGRVVAEMHERTRAALRPGVTTGELDRIARDVLERRGASSNFLGYGNPPFPGVICASPNDVIVHGIPGDRVLEDGDIVSIDCGAIVEGWHADAAYTAPVGDADPEALRLIEVTEAALAAGLAQLVPGRQMGDLGHAIASVAESAGFSIVRDYVGHGIGRAMHERPDVPNYGQPGTGLTFAEGNTFAVEPMVNMGGPEADLLDDDWTVATADGRWSAHAEHTVVVTADGPEILTRP</sequence>
<dbReference type="GO" id="GO:0005829">
    <property type="term" value="C:cytosol"/>
    <property type="evidence" value="ECO:0007669"/>
    <property type="project" value="TreeGrafter"/>
</dbReference>
<evidence type="ECO:0000259" key="8">
    <source>
        <dbReference type="Pfam" id="PF00557"/>
    </source>
</evidence>
<protein>
    <recommendedName>
        <fullName evidence="6 7">Methionine aminopeptidase</fullName>
        <shortName evidence="6">MAP</shortName>
        <shortName evidence="6">MetAP</shortName>
        <ecNumber evidence="6 7">3.4.11.18</ecNumber>
    </recommendedName>
    <alternativeName>
        <fullName evidence="6">Peptidase M</fullName>
    </alternativeName>
</protein>
<feature type="binding site" evidence="6">
    <location>
        <position position="165"/>
    </location>
    <ligand>
        <name>substrate</name>
    </ligand>
</feature>
<feature type="binding site" evidence="6">
    <location>
        <position position="158"/>
    </location>
    <ligand>
        <name>a divalent metal cation</name>
        <dbReference type="ChEBI" id="CHEBI:60240"/>
        <label>2</label>
        <note>catalytic</note>
    </ligand>
</feature>
<dbReference type="PANTHER" id="PTHR43330:SF27">
    <property type="entry name" value="METHIONINE AMINOPEPTIDASE"/>
    <property type="match status" value="1"/>
</dbReference>
<gene>
    <name evidence="6 9" type="primary">map</name>
    <name evidence="9" type="ORF">GH723_01470</name>
</gene>
<dbReference type="GO" id="GO:0004239">
    <property type="term" value="F:initiator methionyl aminopeptidase activity"/>
    <property type="evidence" value="ECO:0007669"/>
    <property type="project" value="UniProtKB-UniRule"/>
</dbReference>
<evidence type="ECO:0000313" key="9">
    <source>
        <dbReference type="EMBL" id="QGG93884.1"/>
    </source>
</evidence>
<dbReference type="EC" id="3.4.11.18" evidence="6 7"/>
<keyword evidence="5 6" id="KW-0378">Hydrolase</keyword>
<proteinExistence type="inferred from homology"/>
<dbReference type="GO" id="GO:0006508">
    <property type="term" value="P:proteolysis"/>
    <property type="evidence" value="ECO:0007669"/>
    <property type="project" value="UniProtKB-KW"/>
</dbReference>
<evidence type="ECO:0000256" key="1">
    <source>
        <dbReference type="ARBA" id="ARBA00002521"/>
    </source>
</evidence>
<dbReference type="GO" id="GO:0046872">
    <property type="term" value="F:metal ion binding"/>
    <property type="evidence" value="ECO:0007669"/>
    <property type="project" value="UniProtKB-UniRule"/>
</dbReference>
<dbReference type="NCBIfam" id="TIGR00500">
    <property type="entry name" value="met_pdase_I"/>
    <property type="match status" value="1"/>
</dbReference>
<feature type="binding site" evidence="6">
    <location>
        <position position="222"/>
    </location>
    <ligand>
        <name>a divalent metal cation</name>
        <dbReference type="ChEBI" id="CHEBI:60240"/>
        <label>2</label>
        <note>catalytic</note>
    </ligand>
</feature>
<comment type="similarity">
    <text evidence="6">Belongs to the peptidase M24A family. Methionine aminopeptidase type 1 subfamily.</text>
</comment>
<dbReference type="AlphaFoldDB" id="A0A5Q2RDY4"/>
<dbReference type="InterPro" id="IPR000994">
    <property type="entry name" value="Pept_M24"/>
</dbReference>
<comment type="function">
    <text evidence="1 6">Removes the N-terminal methionine from nascent proteins. The N-terminal methionine is often cleaved when the second residue in the primary sequence is small and uncharged (Met-Ala-, Cys, Gly, Pro, Ser, Thr, or Val). Requires deformylation of the N(alpha)-formylated initiator methionine before it can be hydrolyzed.</text>
</comment>
<dbReference type="EMBL" id="CP045851">
    <property type="protein sequence ID" value="QGG93884.1"/>
    <property type="molecule type" value="Genomic_DNA"/>
</dbReference>
<feature type="domain" description="Peptidase M24" evidence="8">
    <location>
        <begin position="1"/>
        <end position="229"/>
    </location>
</feature>
<feature type="binding site" evidence="6">
    <location>
        <position position="95"/>
    </location>
    <ligand>
        <name>a divalent metal cation</name>
        <dbReference type="ChEBI" id="CHEBI:60240"/>
        <label>1</label>
    </ligand>
</feature>
<feature type="binding site" evidence="6">
    <location>
        <position position="67"/>
    </location>
    <ligand>
        <name>substrate</name>
    </ligand>
</feature>
<keyword evidence="2 6" id="KW-0031">Aminopeptidase</keyword>
<dbReference type="InterPro" id="IPR002467">
    <property type="entry name" value="Pept_M24A_MAP1"/>
</dbReference>
<evidence type="ECO:0000256" key="2">
    <source>
        <dbReference type="ARBA" id="ARBA00022438"/>
    </source>
</evidence>
<feature type="binding site" evidence="6">
    <location>
        <position position="222"/>
    </location>
    <ligand>
        <name>a divalent metal cation</name>
        <dbReference type="ChEBI" id="CHEBI:60240"/>
        <label>1</label>
    </ligand>
</feature>
<evidence type="ECO:0000256" key="7">
    <source>
        <dbReference type="RuleBase" id="RU003653"/>
    </source>
</evidence>
<dbReference type="PROSITE" id="PS00680">
    <property type="entry name" value="MAP_1"/>
    <property type="match status" value="1"/>
</dbReference>
<evidence type="ECO:0000313" key="10">
    <source>
        <dbReference type="Proteomes" id="UP000334019"/>
    </source>
</evidence>